<evidence type="ECO:0000256" key="4">
    <source>
        <dbReference type="ARBA" id="ARBA00023136"/>
    </source>
</evidence>
<evidence type="ECO:0000256" key="1">
    <source>
        <dbReference type="ARBA" id="ARBA00004141"/>
    </source>
</evidence>
<dbReference type="InterPro" id="IPR050866">
    <property type="entry name" value="CNG_cation_channel"/>
</dbReference>
<dbReference type="PANTHER" id="PTHR45638">
    <property type="entry name" value="CYCLIC NUCLEOTIDE-GATED CATION CHANNEL SUBUNIT A"/>
    <property type="match status" value="1"/>
</dbReference>
<dbReference type="PANTHER" id="PTHR45638:SF1">
    <property type="entry name" value="CYCLIC NUCLEOTIDE-GATED ION CHANNEL SUBUNIT B, ISOFORM A"/>
    <property type="match status" value="1"/>
</dbReference>
<dbReference type="GO" id="GO:0005223">
    <property type="term" value="F:intracellularly cGMP-activated cation channel activity"/>
    <property type="evidence" value="ECO:0007669"/>
    <property type="project" value="TreeGrafter"/>
</dbReference>
<dbReference type="GO" id="GO:0005886">
    <property type="term" value="C:plasma membrane"/>
    <property type="evidence" value="ECO:0007669"/>
    <property type="project" value="TreeGrafter"/>
</dbReference>
<evidence type="ECO:0000256" key="2">
    <source>
        <dbReference type="ARBA" id="ARBA00022692"/>
    </source>
</evidence>
<keyword evidence="4 5" id="KW-0472">Membrane</keyword>
<dbReference type="GO" id="GO:0030553">
    <property type="term" value="F:cGMP binding"/>
    <property type="evidence" value="ECO:0007669"/>
    <property type="project" value="TreeGrafter"/>
</dbReference>
<evidence type="ECO:0000256" key="5">
    <source>
        <dbReference type="SAM" id="Phobius"/>
    </source>
</evidence>
<dbReference type="InterPro" id="IPR005821">
    <property type="entry name" value="Ion_trans_dom"/>
</dbReference>
<dbReference type="Gene3D" id="1.10.287.70">
    <property type="match status" value="1"/>
</dbReference>
<reference evidence="7" key="1">
    <citation type="submission" date="2016-06" db="UniProtKB">
        <authorList>
            <consortium name="WormBaseParasite"/>
        </authorList>
    </citation>
    <scope>IDENTIFICATION</scope>
</reference>
<dbReference type="AlphaFoldDB" id="A0A183HN80"/>
<dbReference type="GO" id="GO:0044877">
    <property type="term" value="F:protein-containing complex binding"/>
    <property type="evidence" value="ECO:0007669"/>
    <property type="project" value="TreeGrafter"/>
</dbReference>
<organism evidence="7">
    <name type="scientific">Onchocerca flexuosa</name>
    <dbReference type="NCBI Taxonomy" id="387005"/>
    <lineage>
        <taxon>Eukaryota</taxon>
        <taxon>Metazoa</taxon>
        <taxon>Ecdysozoa</taxon>
        <taxon>Nematoda</taxon>
        <taxon>Chromadorea</taxon>
        <taxon>Rhabditida</taxon>
        <taxon>Spirurina</taxon>
        <taxon>Spiruromorpha</taxon>
        <taxon>Filarioidea</taxon>
        <taxon>Onchocercidae</taxon>
        <taxon>Onchocerca</taxon>
    </lineage>
</organism>
<evidence type="ECO:0000259" key="6">
    <source>
        <dbReference type="Pfam" id="PF00520"/>
    </source>
</evidence>
<evidence type="ECO:0000256" key="3">
    <source>
        <dbReference type="ARBA" id="ARBA00022989"/>
    </source>
</evidence>
<dbReference type="WBParaSite" id="OFLC_0000894101-mRNA-1">
    <property type="protein sequence ID" value="OFLC_0000894101-mRNA-1"/>
    <property type="gene ID" value="OFLC_0000894101"/>
</dbReference>
<evidence type="ECO:0000313" key="7">
    <source>
        <dbReference type="WBParaSite" id="OFLC_0000894101-mRNA-1"/>
    </source>
</evidence>
<accession>A0A183HN80</accession>
<dbReference type="GO" id="GO:0017071">
    <property type="term" value="C:intracellular cyclic nucleotide activated cation channel complex"/>
    <property type="evidence" value="ECO:0007669"/>
    <property type="project" value="TreeGrafter"/>
</dbReference>
<comment type="subcellular location">
    <subcellularLocation>
        <location evidence="1">Membrane</location>
        <topology evidence="1">Multi-pass membrane protein</topology>
    </subcellularLocation>
</comment>
<dbReference type="STRING" id="387005.A0A183HN80"/>
<feature type="domain" description="Ion transport" evidence="6">
    <location>
        <begin position="9"/>
        <end position="118"/>
    </location>
</feature>
<keyword evidence="3 5" id="KW-1133">Transmembrane helix</keyword>
<keyword evidence="2 5" id="KW-0812">Transmembrane</keyword>
<feature type="transmembrane region" description="Helical" evidence="5">
    <location>
        <begin position="40"/>
        <end position="61"/>
    </location>
</feature>
<dbReference type="GO" id="GO:0005222">
    <property type="term" value="F:intracellularly cAMP-activated cation channel activity"/>
    <property type="evidence" value="ECO:0007669"/>
    <property type="project" value="TreeGrafter"/>
</dbReference>
<feature type="transmembrane region" description="Helical" evidence="5">
    <location>
        <begin position="9"/>
        <end position="28"/>
    </location>
</feature>
<dbReference type="Pfam" id="PF00520">
    <property type="entry name" value="Ion_trans"/>
    <property type="match status" value="1"/>
</dbReference>
<dbReference type="SUPFAM" id="SSF81324">
    <property type="entry name" value="Voltage-gated potassium channels"/>
    <property type="match status" value="1"/>
</dbReference>
<protein>
    <submittedName>
        <fullName evidence="7">Ion_trans domain-containing protein</fullName>
    </submittedName>
</protein>
<sequence>LTVPDREYLIWLTVVVIAFLYNAFGIPLRSSYPYQTKSNLIYWLIADYIADTIYLIDMLVFKPRLRFMRGGIPVKDMRETAKRYLHSNIFKLDLLSLMPLDVMYIWTGPIAAWRAIRMCKVKC</sequence>
<name>A0A183HN80_9BILA</name>
<proteinExistence type="predicted"/>